<dbReference type="RefSeq" id="WP_092787333.1">
    <property type="nucleotide sequence ID" value="NZ_FNAP01000011.1"/>
</dbReference>
<feature type="chain" id="PRO_5011580169" evidence="1">
    <location>
        <begin position="37"/>
        <end position="242"/>
    </location>
</feature>
<evidence type="ECO:0000256" key="1">
    <source>
        <dbReference type="SAM" id="SignalP"/>
    </source>
</evidence>
<dbReference type="OrthoDB" id="9810174at2"/>
<dbReference type="Gene3D" id="3.90.1340.10">
    <property type="entry name" value="Phage tail collar domain"/>
    <property type="match status" value="1"/>
</dbReference>
<keyword evidence="1" id="KW-0732">Signal</keyword>
<evidence type="ECO:0000313" key="4">
    <source>
        <dbReference type="Proteomes" id="UP000199412"/>
    </source>
</evidence>
<dbReference type="AlphaFoldDB" id="A0A1G7FFW6"/>
<feature type="signal peptide" evidence="1">
    <location>
        <begin position="1"/>
        <end position="36"/>
    </location>
</feature>
<dbReference type="InterPro" id="IPR006311">
    <property type="entry name" value="TAT_signal"/>
</dbReference>
<evidence type="ECO:0000313" key="3">
    <source>
        <dbReference type="EMBL" id="SDE74455.1"/>
    </source>
</evidence>
<organism evidence="3 4">
    <name type="scientific">Rhodospira trueperi</name>
    <dbReference type="NCBI Taxonomy" id="69960"/>
    <lineage>
        <taxon>Bacteria</taxon>
        <taxon>Pseudomonadati</taxon>
        <taxon>Pseudomonadota</taxon>
        <taxon>Alphaproteobacteria</taxon>
        <taxon>Rhodospirillales</taxon>
        <taxon>Rhodospirillaceae</taxon>
        <taxon>Rhodospira</taxon>
    </lineage>
</organism>
<evidence type="ECO:0000259" key="2">
    <source>
        <dbReference type="Pfam" id="PF07484"/>
    </source>
</evidence>
<protein>
    <submittedName>
        <fullName evidence="3">Microcystin-dependent protein</fullName>
    </submittedName>
</protein>
<gene>
    <name evidence="3" type="ORF">SAMN05421720_11139</name>
</gene>
<dbReference type="SUPFAM" id="SSF88874">
    <property type="entry name" value="Receptor-binding domain of short tail fibre protein gp12"/>
    <property type="match status" value="1"/>
</dbReference>
<dbReference type="InterPro" id="IPR011083">
    <property type="entry name" value="Phage_tail_collar_dom"/>
</dbReference>
<dbReference type="Pfam" id="PF07484">
    <property type="entry name" value="Collar"/>
    <property type="match status" value="1"/>
</dbReference>
<reference evidence="3 4" key="1">
    <citation type="submission" date="2016-10" db="EMBL/GenBank/DDBJ databases">
        <authorList>
            <person name="de Groot N.N."/>
        </authorList>
    </citation>
    <scope>NUCLEOTIDE SEQUENCE [LARGE SCALE GENOMIC DNA]</scope>
    <source>
        <strain evidence="3 4">ATCC 700224</strain>
    </source>
</reference>
<sequence length="242" mass="24045">MMLQRQNPIRRSLIPVALGAAATLGALTVAPGSAGACGDPSTAYMGSVCMTAASFCPDHYLPADGSIVSISEYQALFSLLGCEYGGDCRSTFALPDLRGRSPVGAGQSPGLMPVQRGQKRGTEAVTQTVDTMAPHSHTITATGPATGGGTIDVVPGAASGTTQPAAGNTYLLGAVGGKANDGPYTTASAGGDPAKVAGVSVTMDSTGLAADPTGGGKPQINLPPQLGVLFCINADGLYPPRP</sequence>
<accession>A0A1G7FFW6</accession>
<dbReference type="PROSITE" id="PS51318">
    <property type="entry name" value="TAT"/>
    <property type="match status" value="1"/>
</dbReference>
<dbReference type="Proteomes" id="UP000199412">
    <property type="component" value="Unassembled WGS sequence"/>
</dbReference>
<dbReference type="InterPro" id="IPR037053">
    <property type="entry name" value="Phage_tail_collar_dom_sf"/>
</dbReference>
<name>A0A1G7FFW6_9PROT</name>
<dbReference type="STRING" id="69960.SAMN05421720_11139"/>
<dbReference type="EMBL" id="FNAP01000011">
    <property type="protein sequence ID" value="SDE74455.1"/>
    <property type="molecule type" value="Genomic_DNA"/>
</dbReference>
<feature type="domain" description="Phage tail collar" evidence="2">
    <location>
        <begin position="46"/>
        <end position="102"/>
    </location>
</feature>
<keyword evidence="4" id="KW-1185">Reference proteome</keyword>
<proteinExistence type="predicted"/>